<evidence type="ECO:0000256" key="3">
    <source>
        <dbReference type="SAM" id="SignalP"/>
    </source>
</evidence>
<dbReference type="InterPro" id="IPR008258">
    <property type="entry name" value="Transglycosylase_SLT_dom_1"/>
</dbReference>
<evidence type="ECO:0000256" key="1">
    <source>
        <dbReference type="ARBA" id="ARBA00009387"/>
    </source>
</evidence>
<dbReference type="EMBL" id="JACICC010000001">
    <property type="protein sequence ID" value="MBB3808247.1"/>
    <property type="molecule type" value="Genomic_DNA"/>
</dbReference>
<name>A0A7W5Z1Q5_9HYPH</name>
<feature type="signal peptide" evidence="3">
    <location>
        <begin position="1"/>
        <end position="24"/>
    </location>
</feature>
<keyword evidence="6" id="KW-1185">Reference proteome</keyword>
<reference evidence="5 6" key="1">
    <citation type="submission" date="2020-08" db="EMBL/GenBank/DDBJ databases">
        <title>Genomic Encyclopedia of Type Strains, Phase IV (KMG-IV): sequencing the most valuable type-strain genomes for metagenomic binning, comparative biology and taxonomic classification.</title>
        <authorList>
            <person name="Goeker M."/>
        </authorList>
    </citation>
    <scope>NUCLEOTIDE SEQUENCE [LARGE SCALE GENOMIC DNA]</scope>
    <source>
        <strain evidence="5 6">DSM 28760</strain>
    </source>
</reference>
<keyword evidence="3" id="KW-0732">Signal</keyword>
<accession>A0A7W5Z1Q5</accession>
<dbReference type="Pfam" id="PF01464">
    <property type="entry name" value="SLT"/>
    <property type="match status" value="1"/>
</dbReference>
<evidence type="ECO:0000256" key="2">
    <source>
        <dbReference type="SAM" id="MobiDB-lite"/>
    </source>
</evidence>
<dbReference type="AlphaFoldDB" id="A0A7W5Z1Q5"/>
<dbReference type="Proteomes" id="UP000537592">
    <property type="component" value="Unassembled WGS sequence"/>
</dbReference>
<evidence type="ECO:0000313" key="5">
    <source>
        <dbReference type="EMBL" id="MBB3808247.1"/>
    </source>
</evidence>
<feature type="region of interest" description="Disordered" evidence="2">
    <location>
        <begin position="42"/>
        <end position="119"/>
    </location>
</feature>
<sequence length="284" mass="30359">MKSSRMIALAAAMAGSLVSVSAHASDSDDAYRFFARERERAVAQTEASPDKPANVAVKDTKDGKRAKAANAKAANAAAKAKDVASAPAQQKETRSSKRTVLAKPAEVQPEAASTGKVAVQSGRTVVAREQAGGKPLGYHSNSRERVRELIAKHATANGIPFALGDAVVRVESRYQPHVTNRGALGLMQIKHATARGVGYGGSARGLMDPETNIKYGMKYLAQAYRLANGDTCGTVMRYQSGHYAKRINRANLAYCSKVRTIMASLDTKLAMAEPADRKRKTQVQ</sequence>
<dbReference type="InterPro" id="IPR023346">
    <property type="entry name" value="Lysozyme-like_dom_sf"/>
</dbReference>
<proteinExistence type="inferred from homology"/>
<gene>
    <name evidence="5" type="ORF">FHS81_000301</name>
</gene>
<dbReference type="CDD" id="cd00254">
    <property type="entry name" value="LT-like"/>
    <property type="match status" value="1"/>
</dbReference>
<feature type="chain" id="PRO_5031014296" evidence="3">
    <location>
        <begin position="25"/>
        <end position="284"/>
    </location>
</feature>
<dbReference type="Gene3D" id="1.10.530.10">
    <property type="match status" value="1"/>
</dbReference>
<protein>
    <submittedName>
        <fullName evidence="5">Soluble lytic murein transglycosylase-like protein</fullName>
    </submittedName>
</protein>
<evidence type="ECO:0000259" key="4">
    <source>
        <dbReference type="Pfam" id="PF01464"/>
    </source>
</evidence>
<organism evidence="5 6">
    <name type="scientific">Pseudochelatococcus contaminans</name>
    <dbReference type="NCBI Taxonomy" id="1538103"/>
    <lineage>
        <taxon>Bacteria</taxon>
        <taxon>Pseudomonadati</taxon>
        <taxon>Pseudomonadota</taxon>
        <taxon>Alphaproteobacteria</taxon>
        <taxon>Hyphomicrobiales</taxon>
        <taxon>Chelatococcaceae</taxon>
        <taxon>Pseudochelatococcus</taxon>
    </lineage>
</organism>
<evidence type="ECO:0000313" key="6">
    <source>
        <dbReference type="Proteomes" id="UP000537592"/>
    </source>
</evidence>
<feature type="domain" description="Transglycosylase SLT" evidence="4">
    <location>
        <begin position="149"/>
        <end position="246"/>
    </location>
</feature>
<comment type="similarity">
    <text evidence="1">Belongs to the virb1 family.</text>
</comment>
<dbReference type="SUPFAM" id="SSF53955">
    <property type="entry name" value="Lysozyme-like"/>
    <property type="match status" value="1"/>
</dbReference>
<comment type="caution">
    <text evidence="5">The sequence shown here is derived from an EMBL/GenBank/DDBJ whole genome shotgun (WGS) entry which is preliminary data.</text>
</comment>
<feature type="compositionally biased region" description="Low complexity" evidence="2">
    <location>
        <begin position="68"/>
        <end position="78"/>
    </location>
</feature>